<feature type="compositionally biased region" description="Basic and acidic residues" evidence="1">
    <location>
        <begin position="230"/>
        <end position="247"/>
    </location>
</feature>
<sequence>MAKKRQNDTPTSCDPGKHWWTCQFPDHPGFIGCCQYDACQEYTKCLNERNLLTESSSKGKSTSTKTVTVTRAKTSATSSEGPTTTSFELPVTSDASSTTGKATGGDSTFKMTTVTPAPTSSGSFVNPSAGSAVVGESGIAGSSALPTSTAPPRGGTGLALPLGLAFGGLFLLILVFFGFLLYYKKKKQNRRRTFDNDIFEPSFGQEGFWAPSNLVAVGRRKLGLRGPRSGRWEGRQGDSPGAKEVKLEGNGSGSASAGTSAAVQTGQTAASPNPEVLIEAPAINDSTPQILALPEMPPIASRNSAYHSWNREWGSSEVSPSSEASPTTNRLTQATQTSDTQMSEQHLSTAALRSQNDGLHATQFMDYSAAQYPNSPGVYQRRLDEHHRSHPPPAQNQAPVDQADQTHSRRISADHEMPIPVLSEPQDQSQHPIPPVQHQQPPAQYQPEPGQYQQEPDQYQQASGQYQQEPGQYQQAPGQYLQPPVRYLQRPVPHQHPPSLVPAGSRVPVVLPYPDDFHGPSIAQYPAPVHYPVAPGQLANTQAPRAMSFPPGYQPTQYQPYHPASGRAQPPNGQPHPDARS</sequence>
<feature type="region of interest" description="Disordered" evidence="1">
    <location>
        <begin position="225"/>
        <end position="270"/>
    </location>
</feature>
<keyword evidence="2" id="KW-1133">Transmembrane helix</keyword>
<dbReference type="Proteomes" id="UP000326924">
    <property type="component" value="Unassembled WGS sequence"/>
</dbReference>
<reference evidence="3 4" key="1">
    <citation type="submission" date="2019-09" db="EMBL/GenBank/DDBJ databases">
        <title>Draft genome of the ectomycorrhizal ascomycete Sphaerosporella brunnea.</title>
        <authorList>
            <consortium name="DOE Joint Genome Institute"/>
            <person name="Benucci G.M."/>
            <person name="Marozzi G."/>
            <person name="Antonielli L."/>
            <person name="Sanchez S."/>
            <person name="Marco P."/>
            <person name="Wang X."/>
            <person name="Falini L.B."/>
            <person name="Barry K."/>
            <person name="Haridas S."/>
            <person name="Lipzen A."/>
            <person name="Labutti K."/>
            <person name="Grigoriev I.V."/>
            <person name="Murat C."/>
            <person name="Martin F."/>
            <person name="Albertini E."/>
            <person name="Donnini D."/>
            <person name="Bonito G."/>
        </authorList>
    </citation>
    <scope>NUCLEOTIDE SEQUENCE [LARGE SCALE GENOMIC DNA]</scope>
    <source>
        <strain evidence="3 4">Sb_GMNB300</strain>
    </source>
</reference>
<keyword evidence="2" id="KW-0812">Transmembrane</keyword>
<feature type="region of interest" description="Disordered" evidence="1">
    <location>
        <begin position="71"/>
        <end position="111"/>
    </location>
</feature>
<feature type="compositionally biased region" description="Low complexity" evidence="1">
    <location>
        <begin position="315"/>
        <end position="326"/>
    </location>
</feature>
<feature type="region of interest" description="Disordered" evidence="1">
    <location>
        <begin position="422"/>
        <end position="471"/>
    </location>
</feature>
<gene>
    <name evidence="3" type="ORF">FN846DRAFT_893296</name>
</gene>
<feature type="compositionally biased region" description="Low complexity" evidence="1">
    <location>
        <begin position="550"/>
        <end position="563"/>
    </location>
</feature>
<accession>A0A5J5EMX5</accession>
<evidence type="ECO:0000313" key="3">
    <source>
        <dbReference type="EMBL" id="KAA8896461.1"/>
    </source>
</evidence>
<feature type="compositionally biased region" description="Low complexity" evidence="1">
    <location>
        <begin position="428"/>
        <end position="471"/>
    </location>
</feature>
<feature type="region of interest" description="Disordered" evidence="1">
    <location>
        <begin position="384"/>
        <end position="409"/>
    </location>
</feature>
<dbReference type="EMBL" id="VXIS01000212">
    <property type="protein sequence ID" value="KAA8896461.1"/>
    <property type="molecule type" value="Genomic_DNA"/>
</dbReference>
<comment type="caution">
    <text evidence="3">The sequence shown here is derived from an EMBL/GenBank/DDBJ whole genome shotgun (WGS) entry which is preliminary data.</text>
</comment>
<keyword evidence="4" id="KW-1185">Reference proteome</keyword>
<evidence type="ECO:0000256" key="1">
    <source>
        <dbReference type="SAM" id="MobiDB-lite"/>
    </source>
</evidence>
<dbReference type="AlphaFoldDB" id="A0A5J5EMX5"/>
<evidence type="ECO:0000256" key="2">
    <source>
        <dbReference type="SAM" id="Phobius"/>
    </source>
</evidence>
<feature type="region of interest" description="Disordered" evidence="1">
    <location>
        <begin position="312"/>
        <end position="347"/>
    </location>
</feature>
<organism evidence="3 4">
    <name type="scientific">Sphaerosporella brunnea</name>
    <dbReference type="NCBI Taxonomy" id="1250544"/>
    <lineage>
        <taxon>Eukaryota</taxon>
        <taxon>Fungi</taxon>
        <taxon>Dikarya</taxon>
        <taxon>Ascomycota</taxon>
        <taxon>Pezizomycotina</taxon>
        <taxon>Pezizomycetes</taxon>
        <taxon>Pezizales</taxon>
        <taxon>Pyronemataceae</taxon>
        <taxon>Sphaerosporella</taxon>
    </lineage>
</organism>
<feature type="transmembrane region" description="Helical" evidence="2">
    <location>
        <begin position="158"/>
        <end position="183"/>
    </location>
</feature>
<keyword evidence="2" id="KW-0472">Membrane</keyword>
<feature type="compositionally biased region" description="Polar residues" evidence="1">
    <location>
        <begin position="80"/>
        <end position="111"/>
    </location>
</feature>
<evidence type="ECO:0000313" key="4">
    <source>
        <dbReference type="Proteomes" id="UP000326924"/>
    </source>
</evidence>
<feature type="compositionally biased region" description="Polar residues" evidence="1">
    <location>
        <begin position="327"/>
        <end position="347"/>
    </location>
</feature>
<dbReference type="InParanoid" id="A0A5J5EMX5"/>
<protein>
    <submittedName>
        <fullName evidence="3">Uncharacterized protein</fullName>
    </submittedName>
</protein>
<feature type="compositionally biased region" description="Low complexity" evidence="1">
    <location>
        <begin position="253"/>
        <end position="262"/>
    </location>
</feature>
<feature type="region of interest" description="Disordered" evidence="1">
    <location>
        <begin position="543"/>
        <end position="581"/>
    </location>
</feature>
<name>A0A5J5EMX5_9PEZI</name>
<proteinExistence type="predicted"/>